<evidence type="ECO:0000256" key="3">
    <source>
        <dbReference type="ARBA" id="ARBA00023163"/>
    </source>
</evidence>
<accession>F8FHS9</accession>
<dbReference type="PANTHER" id="PTHR44688:SF16">
    <property type="entry name" value="DNA-BINDING TRANSCRIPTIONAL ACTIVATOR DEVR_DOSR"/>
    <property type="match status" value="1"/>
</dbReference>
<feature type="domain" description="HTH luxR-type" evidence="4">
    <location>
        <begin position="799"/>
        <end position="864"/>
    </location>
</feature>
<dbReference type="PROSITE" id="PS50043">
    <property type="entry name" value="HTH_LUXR_2"/>
    <property type="match status" value="1"/>
</dbReference>
<dbReference type="HOGENOM" id="CLU_006325_2_0_9"/>
<dbReference type="CDD" id="cd06170">
    <property type="entry name" value="LuxR_C_like"/>
    <property type="match status" value="1"/>
</dbReference>
<dbReference type="InterPro" id="IPR027417">
    <property type="entry name" value="P-loop_NTPase"/>
</dbReference>
<dbReference type="Proteomes" id="UP000006620">
    <property type="component" value="Chromosome"/>
</dbReference>
<evidence type="ECO:0000259" key="4">
    <source>
        <dbReference type="PROSITE" id="PS50043"/>
    </source>
</evidence>
<dbReference type="SUPFAM" id="SSF48452">
    <property type="entry name" value="TPR-like"/>
    <property type="match status" value="1"/>
</dbReference>
<dbReference type="Gene3D" id="3.40.50.300">
    <property type="entry name" value="P-loop containing nucleotide triphosphate hydrolases"/>
    <property type="match status" value="1"/>
</dbReference>
<dbReference type="SUPFAM" id="SSF52540">
    <property type="entry name" value="P-loop containing nucleoside triphosphate hydrolases"/>
    <property type="match status" value="1"/>
</dbReference>
<evidence type="ECO:0000313" key="5">
    <source>
        <dbReference type="EMBL" id="AEI42786.1"/>
    </source>
</evidence>
<organism evidence="5 6">
    <name type="scientific">Paenibacillus mucilaginosus (strain KNP414)</name>
    <dbReference type="NCBI Taxonomy" id="1036673"/>
    <lineage>
        <taxon>Bacteria</taxon>
        <taxon>Bacillati</taxon>
        <taxon>Bacillota</taxon>
        <taxon>Bacilli</taxon>
        <taxon>Bacillales</taxon>
        <taxon>Paenibacillaceae</taxon>
        <taxon>Paenibacillus</taxon>
    </lineage>
</organism>
<dbReference type="InterPro" id="IPR059106">
    <property type="entry name" value="WHD_MalT"/>
</dbReference>
<keyword evidence="2" id="KW-0238">DNA-binding</keyword>
<dbReference type="Pfam" id="PF17874">
    <property type="entry name" value="TPR_MalT"/>
    <property type="match status" value="1"/>
</dbReference>
<dbReference type="Gene3D" id="1.25.40.10">
    <property type="entry name" value="Tetratricopeptide repeat domain"/>
    <property type="match status" value="1"/>
</dbReference>
<dbReference type="PRINTS" id="PR00038">
    <property type="entry name" value="HTHLUXR"/>
</dbReference>
<evidence type="ECO:0000256" key="2">
    <source>
        <dbReference type="ARBA" id="ARBA00023125"/>
    </source>
</evidence>
<dbReference type="RefSeq" id="WP_013917940.1">
    <property type="nucleotide sequence ID" value="NC_015690.1"/>
</dbReference>
<dbReference type="InterPro" id="IPR011990">
    <property type="entry name" value="TPR-like_helical_dom_sf"/>
</dbReference>
<dbReference type="Gene3D" id="1.10.10.10">
    <property type="entry name" value="Winged helix-like DNA-binding domain superfamily/Winged helix DNA-binding domain"/>
    <property type="match status" value="1"/>
</dbReference>
<reference evidence="6" key="1">
    <citation type="submission" date="2011-06" db="EMBL/GenBank/DDBJ databases">
        <title>Complete genome sequence of Paenibacillus mucilaginosus KNP414.</title>
        <authorList>
            <person name="Wang J."/>
            <person name="Hu S."/>
            <person name="Hu X."/>
            <person name="Zhang B."/>
            <person name="Dong D."/>
            <person name="Zhang S."/>
            <person name="Zhao K."/>
            <person name="Wu D."/>
        </authorList>
    </citation>
    <scope>NUCLEOTIDE SEQUENCE [LARGE SCALE GENOMIC DNA]</scope>
    <source>
        <strain evidence="6">KNP414</strain>
    </source>
</reference>
<dbReference type="Pfam" id="PF00196">
    <property type="entry name" value="GerE"/>
    <property type="match status" value="1"/>
</dbReference>
<dbReference type="GO" id="GO:0003677">
    <property type="term" value="F:DNA binding"/>
    <property type="evidence" value="ECO:0007669"/>
    <property type="project" value="UniProtKB-KW"/>
</dbReference>
<proteinExistence type="predicted"/>
<reference evidence="5 6" key="2">
    <citation type="journal article" date="2013" name="Genome Announc.">
        <title>Genome Sequence of Growth-Improving Paenibacillus mucilaginosus Strain KNP414.</title>
        <authorList>
            <person name="Lu J.J."/>
            <person name="Wang J.F."/>
            <person name="Hu X.F."/>
        </authorList>
    </citation>
    <scope>NUCLEOTIDE SEQUENCE [LARGE SCALE GENOMIC DNA]</scope>
    <source>
        <strain evidence="5 6">KNP414</strain>
    </source>
</reference>
<evidence type="ECO:0000256" key="1">
    <source>
        <dbReference type="ARBA" id="ARBA00023015"/>
    </source>
</evidence>
<dbReference type="AlphaFoldDB" id="F8FHS9"/>
<dbReference type="GO" id="GO:0006355">
    <property type="term" value="P:regulation of DNA-templated transcription"/>
    <property type="evidence" value="ECO:0007669"/>
    <property type="project" value="InterPro"/>
</dbReference>
<keyword evidence="3" id="KW-0804">Transcription</keyword>
<dbReference type="InterPro" id="IPR000792">
    <property type="entry name" value="Tscrpt_reg_LuxR_C"/>
</dbReference>
<dbReference type="SMART" id="SM00421">
    <property type="entry name" value="HTH_LUXR"/>
    <property type="match status" value="1"/>
</dbReference>
<name>F8FHS9_PAEMK</name>
<dbReference type="InterPro" id="IPR016032">
    <property type="entry name" value="Sig_transdc_resp-reg_C-effctor"/>
</dbReference>
<dbReference type="PATRIC" id="fig|1036673.3.peg.3922"/>
<dbReference type="SUPFAM" id="SSF46894">
    <property type="entry name" value="C-terminal effector domain of the bipartite response regulators"/>
    <property type="match status" value="1"/>
</dbReference>
<evidence type="ECO:0000313" key="6">
    <source>
        <dbReference type="Proteomes" id="UP000006620"/>
    </source>
</evidence>
<dbReference type="InterPro" id="IPR041617">
    <property type="entry name" value="TPR_MalT"/>
</dbReference>
<dbReference type="Pfam" id="PF25873">
    <property type="entry name" value="WHD_MalT"/>
    <property type="match status" value="1"/>
</dbReference>
<keyword evidence="1" id="KW-0805">Transcription regulation</keyword>
<sequence length="865" mass="98520">MQPVLLKMKLRMPPLLPGVVPRPRLLLSLEEGLERKATFITAPAGYGKSTLVSAWIGQRAMPAAWLSLDTGDNDMIRFWHYIISSIDCAHQGFADKVNPALESLTPGAFETFLVPLLGELGELPNPLVLVLDDLHVIHDKRVVASVAFFLDYLPAQVHLYITSREEAAFATTRLFSSGWAAKLDVGDLRFDVREAAELFRLWKDASYTQEQIELLVQRTEGWVTGLKLAALSLRKAEQLAVIIQDVAGDSGWIAQYLLEEVYHSLEPAVQDFLAKCSVLQRFSGPLCEAVSGETDCRQLLLQLTDAGLFIIPLDYQKNWFRFHHLFADFLKSRLTRSFPGEVPGLYKTAGDWCAARGMLEDAVEYYLAGKHFTEATQLLERRKTFAMKREYSTLRHWLSAIPEPILWEHRFLYFSYILSLLWNHEPQLAEVYLQQAEQRYHLSSADWSQEEKDRFLGNLYYLRNTKATQYDMDVVQGLEYIQLSLQHSPVGTDLLFAPPHMPLSPSIFRSYNGKRGQHLSRGMADTFFQRMIEFLTPMRVHDSTIVCYGELLYERGDLEEAEAVFRQGLQENVHNPYQPEKVYVTAYLFLSRIARARGNNLEAKRWLEEAQQRAVSDRVAAVFLFIEAELAALALDQGDVAPALEWRDKYKVNEGDPVSLPQLYIYTFLARVLLQEGRCEEAEALADRLFLLAVQGHRPMDALELGVLQALIHRHAGKTEQAVLTLEQALRYAESDGYTRVFADRGMPAAELLMTYIEMRRKGHIRESETPSLAFVRHVLSCFSGTEWTGQSGSRADRTARLEQLLTKRELTIFRCLAGGMTNKQMAETLNIGMGTLKSHINHIYGKLQARNRVEAIRRGNDMME</sequence>
<dbReference type="InterPro" id="IPR036388">
    <property type="entry name" value="WH-like_DNA-bd_sf"/>
</dbReference>
<dbReference type="EMBL" id="CP002869">
    <property type="protein sequence ID" value="AEI42786.1"/>
    <property type="molecule type" value="Genomic_DNA"/>
</dbReference>
<dbReference type="PANTHER" id="PTHR44688">
    <property type="entry name" value="DNA-BINDING TRANSCRIPTIONAL ACTIVATOR DEVR_DOSR"/>
    <property type="match status" value="1"/>
</dbReference>
<gene>
    <name evidence="5" type="ordered locus">KNP414_04254</name>
</gene>
<protein>
    <submittedName>
        <fullName evidence="5">Probable transcriptional regulator</fullName>
    </submittedName>
</protein>
<dbReference type="KEGG" id="pms:KNP414_04254"/>